<keyword evidence="3" id="KW-1185">Reference proteome</keyword>
<sequence length="110" mass="12414">MTFVWVLASVLVSATLSVAQDGSKYFITAPNIFRVGVEQTVSVTVFNADQVNVELYLQDYPDRKKTFSQTEGVFSNGKHIAFSYFIPQITVFCLLVQAVYEVCMRHHIAK</sequence>
<name>A0ABM0MQ58_SACKO</name>
<protein>
    <submittedName>
        <fullName evidence="4">Uncharacterized protein LOC102802869</fullName>
    </submittedName>
</protein>
<evidence type="ECO:0000313" key="3">
    <source>
        <dbReference type="Proteomes" id="UP000694865"/>
    </source>
</evidence>
<accession>A0ABM0MQ58</accession>
<dbReference type="RefSeq" id="XP_006822149.1">
    <property type="nucleotide sequence ID" value="XM_006822086.1"/>
</dbReference>
<organism evidence="3 4">
    <name type="scientific">Saccoglossus kowalevskii</name>
    <name type="common">Acorn worm</name>
    <dbReference type="NCBI Taxonomy" id="10224"/>
    <lineage>
        <taxon>Eukaryota</taxon>
        <taxon>Metazoa</taxon>
        <taxon>Hemichordata</taxon>
        <taxon>Enteropneusta</taxon>
        <taxon>Harrimaniidae</taxon>
        <taxon>Saccoglossus</taxon>
    </lineage>
</organism>
<evidence type="ECO:0000259" key="2">
    <source>
        <dbReference type="Pfam" id="PF17790"/>
    </source>
</evidence>
<keyword evidence="1" id="KW-0732">Signal</keyword>
<dbReference type="GeneID" id="102802869"/>
<dbReference type="Gene3D" id="2.60.40.1930">
    <property type="match status" value="1"/>
</dbReference>
<dbReference type="InterPro" id="IPR041425">
    <property type="entry name" value="C3/4/5_MG1"/>
</dbReference>
<feature type="signal peptide" evidence="1">
    <location>
        <begin position="1"/>
        <end position="19"/>
    </location>
</feature>
<evidence type="ECO:0000256" key="1">
    <source>
        <dbReference type="SAM" id="SignalP"/>
    </source>
</evidence>
<feature type="chain" id="PRO_5045827519" evidence="1">
    <location>
        <begin position="20"/>
        <end position="110"/>
    </location>
</feature>
<feature type="domain" description="Complement C3/4/5 macroglobulin" evidence="2">
    <location>
        <begin position="24"/>
        <end position="77"/>
    </location>
</feature>
<dbReference type="Proteomes" id="UP000694865">
    <property type="component" value="Unplaced"/>
</dbReference>
<reference evidence="4" key="1">
    <citation type="submission" date="2025-08" db="UniProtKB">
        <authorList>
            <consortium name="RefSeq"/>
        </authorList>
    </citation>
    <scope>IDENTIFICATION</scope>
    <source>
        <tissue evidence="4">Testes</tissue>
    </source>
</reference>
<feature type="non-terminal residue" evidence="4">
    <location>
        <position position="110"/>
    </location>
</feature>
<proteinExistence type="predicted"/>
<evidence type="ECO:0000313" key="4">
    <source>
        <dbReference type="RefSeq" id="XP_006822149.1"/>
    </source>
</evidence>
<dbReference type="Pfam" id="PF17790">
    <property type="entry name" value="MG1"/>
    <property type="match status" value="1"/>
</dbReference>
<gene>
    <name evidence="4" type="primary">LOC102802869</name>
</gene>